<dbReference type="PANTHER" id="PTHR30032:SF4">
    <property type="entry name" value="AMIDASE ENHANCER"/>
    <property type="match status" value="1"/>
</dbReference>
<dbReference type="InterPro" id="IPR051922">
    <property type="entry name" value="Bact_Sporulation_Assoc"/>
</dbReference>
<proteinExistence type="predicted"/>
<evidence type="ECO:0000313" key="3">
    <source>
        <dbReference type="Proteomes" id="UP000239549"/>
    </source>
</evidence>
<keyword evidence="3" id="KW-1185">Reference proteome</keyword>
<protein>
    <submittedName>
        <fullName evidence="2">Stage II sporulation protein D SpoIID</fullName>
    </submittedName>
</protein>
<reference evidence="3" key="1">
    <citation type="submission" date="2018-02" db="EMBL/GenBank/DDBJ databases">
        <title>Genome sequence of Desulfocucumis palustris strain NAW-5.</title>
        <authorList>
            <person name="Watanabe M."/>
            <person name="Kojima H."/>
            <person name="Fukui M."/>
        </authorList>
    </citation>
    <scope>NUCLEOTIDE SEQUENCE [LARGE SCALE GENOMIC DNA]</scope>
    <source>
        <strain evidence="3">NAW-5</strain>
    </source>
</reference>
<evidence type="ECO:0000259" key="1">
    <source>
        <dbReference type="Pfam" id="PF08486"/>
    </source>
</evidence>
<name>A0A2L2XHK0_9FIRM</name>
<dbReference type="RefSeq" id="WP_104373684.1">
    <property type="nucleotide sequence ID" value="NZ_BFAV01000179.1"/>
</dbReference>
<dbReference type="NCBIfam" id="TIGR02669">
    <property type="entry name" value="SpoIID_LytB"/>
    <property type="match status" value="1"/>
</dbReference>
<dbReference type="EMBL" id="BFAV01000179">
    <property type="protein sequence ID" value="GBF35630.1"/>
    <property type="molecule type" value="Genomic_DNA"/>
</dbReference>
<evidence type="ECO:0000313" key="2">
    <source>
        <dbReference type="EMBL" id="GBF35630.1"/>
    </source>
</evidence>
<dbReference type="Proteomes" id="UP000239549">
    <property type="component" value="Unassembled WGS sequence"/>
</dbReference>
<sequence length="320" mass="35153">MFKKTIIISIALLLLLILGIPAAINWFSPARISQSGTQVSLYLHRENRVVNIPLEEYLVGVVAAEMPAAFPMEALKAQAVAARTYVLKRMGPGELSNPVHPGAVACDDPRHFQAWISAQEMKKRWGTLGYYEYYLKISSAVKATGGEVITYQGSLIDPVYHSSCGGAGTENAVDVWRFDIPYLKAVACPYDADPEPERTVFIGAGDVLKALRLEKEAVPVSTGGYKLPEIEIIEKTQTGRPKTLKVNGENISASTFRDYLGLRSTNFKLTEENGGLKVETLGYGHAVGMCQYGAKGMALKGKDYREIIRHYYTGADIIKQ</sequence>
<dbReference type="AlphaFoldDB" id="A0A2L2XHK0"/>
<dbReference type="OrthoDB" id="9794671at2"/>
<dbReference type="Pfam" id="PF08486">
    <property type="entry name" value="SpoIID"/>
    <property type="match status" value="1"/>
</dbReference>
<organism evidence="2 3">
    <name type="scientific">Desulfocucumis palustris</name>
    <dbReference type="NCBI Taxonomy" id="1898651"/>
    <lineage>
        <taxon>Bacteria</taxon>
        <taxon>Bacillati</taxon>
        <taxon>Bacillota</taxon>
        <taxon>Clostridia</taxon>
        <taxon>Eubacteriales</taxon>
        <taxon>Desulfocucumaceae</taxon>
        <taxon>Desulfocucumis</taxon>
    </lineage>
</organism>
<dbReference type="GO" id="GO:0030435">
    <property type="term" value="P:sporulation resulting in formation of a cellular spore"/>
    <property type="evidence" value="ECO:0007669"/>
    <property type="project" value="InterPro"/>
</dbReference>
<comment type="caution">
    <text evidence="2">The sequence shown here is derived from an EMBL/GenBank/DDBJ whole genome shotgun (WGS) entry which is preliminary data.</text>
</comment>
<dbReference type="InterPro" id="IPR013693">
    <property type="entry name" value="SpoIID/LytB_N"/>
</dbReference>
<accession>A0A2L2XHK0</accession>
<dbReference type="InterPro" id="IPR014225">
    <property type="entry name" value="Spore_II_D_firmicutes"/>
</dbReference>
<feature type="domain" description="Sporulation stage II protein D amidase enhancer LytB N-terminal" evidence="1">
    <location>
        <begin position="45"/>
        <end position="151"/>
    </location>
</feature>
<dbReference type="NCBIfam" id="TIGR02870">
    <property type="entry name" value="spore_II_D"/>
    <property type="match status" value="1"/>
</dbReference>
<gene>
    <name evidence="2" type="ORF">DCCM_4759</name>
</gene>
<dbReference type="InterPro" id="IPR013486">
    <property type="entry name" value="SpoIID/LytB"/>
</dbReference>
<dbReference type="GO" id="GO:0030288">
    <property type="term" value="C:outer membrane-bounded periplasmic space"/>
    <property type="evidence" value="ECO:0007669"/>
    <property type="project" value="TreeGrafter"/>
</dbReference>
<dbReference type="PANTHER" id="PTHR30032">
    <property type="entry name" value="N-ACETYLMURAMOYL-L-ALANINE AMIDASE-RELATED"/>
    <property type="match status" value="1"/>
</dbReference>